<protein>
    <submittedName>
        <fullName evidence="1">Uncharacterized protein</fullName>
    </submittedName>
</protein>
<accession>A0A4S2MYA6</accession>
<reference evidence="1 2" key="1">
    <citation type="submission" date="2019-04" db="EMBL/GenBank/DDBJ databases">
        <title>Comparative genomics and transcriptomics to analyze fruiting body development in filamentous ascomycetes.</title>
        <authorList>
            <consortium name="DOE Joint Genome Institute"/>
            <person name="Lutkenhaus R."/>
            <person name="Traeger S."/>
            <person name="Breuer J."/>
            <person name="Kuo A."/>
            <person name="Lipzen A."/>
            <person name="Pangilinan J."/>
            <person name="Dilworth D."/>
            <person name="Sandor L."/>
            <person name="Poggeler S."/>
            <person name="Barry K."/>
            <person name="Grigoriev I.V."/>
            <person name="Nowrousian M."/>
        </authorList>
    </citation>
    <scope>NUCLEOTIDE SEQUENCE [LARGE SCALE GENOMIC DNA]</scope>
    <source>
        <strain evidence="1 2">CBS 389.68</strain>
    </source>
</reference>
<dbReference type="EMBL" id="ML220118">
    <property type="protein sequence ID" value="TGZ81586.1"/>
    <property type="molecule type" value="Genomic_DNA"/>
</dbReference>
<gene>
    <name evidence="1" type="ORF">EX30DRAFT_340464</name>
</gene>
<evidence type="ECO:0000313" key="1">
    <source>
        <dbReference type="EMBL" id="TGZ81586.1"/>
    </source>
</evidence>
<dbReference type="InParanoid" id="A0A4S2MYA6"/>
<organism evidence="1 2">
    <name type="scientific">Ascodesmis nigricans</name>
    <dbReference type="NCBI Taxonomy" id="341454"/>
    <lineage>
        <taxon>Eukaryota</taxon>
        <taxon>Fungi</taxon>
        <taxon>Dikarya</taxon>
        <taxon>Ascomycota</taxon>
        <taxon>Pezizomycotina</taxon>
        <taxon>Pezizomycetes</taxon>
        <taxon>Pezizales</taxon>
        <taxon>Ascodesmidaceae</taxon>
        <taxon>Ascodesmis</taxon>
    </lineage>
</organism>
<name>A0A4S2MYA6_9PEZI</name>
<keyword evidence="2" id="KW-1185">Reference proteome</keyword>
<dbReference type="AlphaFoldDB" id="A0A4S2MYA6"/>
<proteinExistence type="predicted"/>
<evidence type="ECO:0000313" key="2">
    <source>
        <dbReference type="Proteomes" id="UP000298138"/>
    </source>
</evidence>
<sequence>MKLCCILCASLTSLSVKNRDPPPLSSHPALVVDKSNPSPCSTHIAPSQIRKPDHIPSCSLYSVHQHHSPHPHPQYARHLTRTSRTTRTTRLGRAVEGRTALGAVGGVHCWFRLRFGLVAWGGLRGVVELVRGGVDSREMVVVKETGLRDGYMKDEG</sequence>
<dbReference type="Proteomes" id="UP000298138">
    <property type="component" value="Unassembled WGS sequence"/>
</dbReference>